<gene>
    <name evidence="2" type="ORF">ZIOFF_068020</name>
</gene>
<dbReference type="AlphaFoldDB" id="A0A8J5CGH6"/>
<dbReference type="PANTHER" id="PTHR33710">
    <property type="entry name" value="BNAC02G09200D PROTEIN"/>
    <property type="match status" value="1"/>
</dbReference>
<evidence type="ECO:0000313" key="2">
    <source>
        <dbReference type="EMBL" id="KAG6474096.1"/>
    </source>
</evidence>
<dbReference type="InterPro" id="IPR036691">
    <property type="entry name" value="Endo/exonu/phosph_ase_sf"/>
</dbReference>
<sequence>MHLHSGQWESSASPVMQEESEGTEVSNTLVEEARSEEDITVHLQRSSSQPVVPSKVLNPAGPMLNVSTKKAPIGVSQCVTRIQVSIMGVLLHLWVRALEDFNEFMMLAELLDASFVGDKLTWTNNKVWKRLDQVLISPSWGSFDFLVCVEHLSRVASNHCPLLITFPKFSKPIASFRFQNMWIKHHNFMLTAEEDFSTMEKAFDLDPSEDKRLKMVECQDLLFQTLDMEEVFWRQKAAIKWIGERDENTKFFHNLMKKRRMASRIFRIWEEGVCLDKPELIQALGAHFFEELLTGEEFDYHSISMHNIPMLVGSRDNLLLATLLTRGQSIDEGKSLFYPSKGISAAHRGQIAAITGFVEGKFLILYLGTPIFARNRKVLYLQPLLEKVRKKLLGWNVAHFSHGGRLLLIKSVLGPLAQSCVVDGLSDLAALDYGGWWVGCE</sequence>
<organism evidence="2 3">
    <name type="scientific">Zingiber officinale</name>
    <name type="common">Ginger</name>
    <name type="synonym">Amomum zingiber</name>
    <dbReference type="NCBI Taxonomy" id="94328"/>
    <lineage>
        <taxon>Eukaryota</taxon>
        <taxon>Viridiplantae</taxon>
        <taxon>Streptophyta</taxon>
        <taxon>Embryophyta</taxon>
        <taxon>Tracheophyta</taxon>
        <taxon>Spermatophyta</taxon>
        <taxon>Magnoliopsida</taxon>
        <taxon>Liliopsida</taxon>
        <taxon>Zingiberales</taxon>
        <taxon>Zingiberaceae</taxon>
        <taxon>Zingiber</taxon>
    </lineage>
</organism>
<dbReference type="PANTHER" id="PTHR33710:SF71">
    <property type="entry name" value="ENDONUCLEASE_EXONUCLEASE_PHOSPHATASE DOMAIN-CONTAINING PROTEIN"/>
    <property type="match status" value="1"/>
</dbReference>
<proteinExistence type="predicted"/>
<dbReference type="EMBL" id="JACMSC010000019">
    <property type="protein sequence ID" value="KAG6474096.1"/>
    <property type="molecule type" value="Genomic_DNA"/>
</dbReference>
<comment type="caution">
    <text evidence="2">The sequence shown here is derived from an EMBL/GenBank/DDBJ whole genome shotgun (WGS) entry which is preliminary data.</text>
</comment>
<evidence type="ECO:0000256" key="1">
    <source>
        <dbReference type="SAM" id="MobiDB-lite"/>
    </source>
</evidence>
<evidence type="ECO:0000313" key="3">
    <source>
        <dbReference type="Proteomes" id="UP000734854"/>
    </source>
</evidence>
<dbReference type="Proteomes" id="UP000734854">
    <property type="component" value="Unassembled WGS sequence"/>
</dbReference>
<feature type="region of interest" description="Disordered" evidence="1">
    <location>
        <begin position="1"/>
        <end position="28"/>
    </location>
</feature>
<protein>
    <submittedName>
        <fullName evidence="2">Uncharacterized protein</fullName>
    </submittedName>
</protein>
<keyword evidence="3" id="KW-1185">Reference proteome</keyword>
<dbReference type="SUPFAM" id="SSF56219">
    <property type="entry name" value="DNase I-like"/>
    <property type="match status" value="1"/>
</dbReference>
<reference evidence="2 3" key="1">
    <citation type="submission" date="2020-08" db="EMBL/GenBank/DDBJ databases">
        <title>Plant Genome Project.</title>
        <authorList>
            <person name="Zhang R.-G."/>
        </authorList>
    </citation>
    <scope>NUCLEOTIDE SEQUENCE [LARGE SCALE GENOMIC DNA]</scope>
    <source>
        <tissue evidence="2">Rhizome</tissue>
    </source>
</reference>
<name>A0A8J5CGH6_ZINOF</name>
<accession>A0A8J5CGH6</accession>